<reference evidence="1" key="1">
    <citation type="submission" date="2020-10" db="EMBL/GenBank/DDBJ databases">
        <authorList>
            <person name="Gilroy R."/>
        </authorList>
    </citation>
    <scope>NUCLEOTIDE SEQUENCE</scope>
    <source>
        <strain evidence="1">ChiW16-3235</strain>
    </source>
</reference>
<evidence type="ECO:0000313" key="2">
    <source>
        <dbReference type="Proteomes" id="UP000823913"/>
    </source>
</evidence>
<organism evidence="1 2">
    <name type="scientific">Candidatus Coproplasma avicola</name>
    <dbReference type="NCBI Taxonomy" id="2840744"/>
    <lineage>
        <taxon>Bacteria</taxon>
        <taxon>Bacillati</taxon>
        <taxon>Bacillota</taxon>
        <taxon>Clostridia</taxon>
        <taxon>Eubacteriales</taxon>
        <taxon>Candidatus Coproplasma</taxon>
    </lineage>
</organism>
<reference evidence="1" key="2">
    <citation type="journal article" date="2021" name="PeerJ">
        <title>Extensive microbial diversity within the chicken gut microbiome revealed by metagenomics and culture.</title>
        <authorList>
            <person name="Gilroy R."/>
            <person name="Ravi A."/>
            <person name="Getino M."/>
            <person name="Pursley I."/>
            <person name="Horton D.L."/>
            <person name="Alikhan N.F."/>
            <person name="Baker D."/>
            <person name="Gharbi K."/>
            <person name="Hall N."/>
            <person name="Watson M."/>
            <person name="Adriaenssens E.M."/>
            <person name="Foster-Nyarko E."/>
            <person name="Jarju S."/>
            <person name="Secka A."/>
            <person name="Antonio M."/>
            <person name="Oren A."/>
            <person name="Chaudhuri R.R."/>
            <person name="La Ragione R."/>
            <person name="Hildebrand F."/>
            <person name="Pallen M.J."/>
        </authorList>
    </citation>
    <scope>NUCLEOTIDE SEQUENCE</scope>
    <source>
        <strain evidence="1">ChiW16-3235</strain>
    </source>
</reference>
<proteinExistence type="predicted"/>
<evidence type="ECO:0000313" key="1">
    <source>
        <dbReference type="EMBL" id="HIR67297.1"/>
    </source>
</evidence>
<gene>
    <name evidence="1" type="ORF">IAB94_04560</name>
</gene>
<dbReference type="InterPro" id="IPR043721">
    <property type="entry name" value="DUF5662"/>
</dbReference>
<sequence>MKLIKHFITITRHRHKVMRLCFKVGLYKQGLLHDLSKYTPSEFIPGVKYFQGNRSPQAKERELFGYSAAWLHHKGRNKHHFEYWVDSGANNNFVFVKMPAKYFGEMVCDRIAASKIYMGKDYNDSKPLEYFNNRTHKSGMNEQTCADLKYFLTMLSERGEDYMFSELKKFIKDNK</sequence>
<dbReference type="EMBL" id="DVHK01000093">
    <property type="protein sequence ID" value="HIR67297.1"/>
    <property type="molecule type" value="Genomic_DNA"/>
</dbReference>
<comment type="caution">
    <text evidence="1">The sequence shown here is derived from an EMBL/GenBank/DDBJ whole genome shotgun (WGS) entry which is preliminary data.</text>
</comment>
<name>A0A9D1J9S1_9FIRM</name>
<dbReference type="Pfam" id="PF18907">
    <property type="entry name" value="DUF5662"/>
    <property type="match status" value="1"/>
</dbReference>
<protein>
    <submittedName>
        <fullName evidence="1">Catalase</fullName>
    </submittedName>
</protein>
<dbReference type="AlphaFoldDB" id="A0A9D1J9S1"/>
<dbReference type="Proteomes" id="UP000823913">
    <property type="component" value="Unassembled WGS sequence"/>
</dbReference>
<accession>A0A9D1J9S1</accession>